<accession>A0A251Z7W2</accession>
<organism evidence="1 2">
    <name type="scientific">Clavibacter michiganensis</name>
    <dbReference type="NCBI Taxonomy" id="28447"/>
    <lineage>
        <taxon>Bacteria</taxon>
        <taxon>Bacillati</taxon>
        <taxon>Actinomycetota</taxon>
        <taxon>Actinomycetes</taxon>
        <taxon>Micrococcales</taxon>
        <taxon>Microbacteriaceae</taxon>
        <taxon>Clavibacter</taxon>
    </lineage>
</organism>
<name>A0A251Z7W2_9MICO</name>
<evidence type="ECO:0000313" key="1">
    <source>
        <dbReference type="EMBL" id="OUE20399.1"/>
    </source>
</evidence>
<gene>
    <name evidence="1" type="ORF">BFL34_01214</name>
</gene>
<evidence type="ECO:0000313" key="2">
    <source>
        <dbReference type="Proteomes" id="UP000194837"/>
    </source>
</evidence>
<dbReference type="EMBL" id="MDJW01000008">
    <property type="protein sequence ID" value="OUE20399.1"/>
    <property type="molecule type" value="Genomic_DNA"/>
</dbReference>
<dbReference type="RefSeq" id="WP_172404057.1">
    <property type="nucleotide sequence ID" value="NZ_MDJW01000008.1"/>
</dbReference>
<dbReference type="Proteomes" id="UP000194837">
    <property type="component" value="Unassembled WGS sequence"/>
</dbReference>
<reference evidence="1 2" key="1">
    <citation type="submission" date="2016-08" db="EMBL/GenBank/DDBJ databases">
        <title>Genome sequence of Clavibacter michiganensis spp strain CFBP7494.</title>
        <authorList>
            <person name="Thapa S.P."/>
            <person name="Coaker G."/>
            <person name="Jacques M.-A."/>
        </authorList>
    </citation>
    <scope>NUCLEOTIDE SEQUENCE [LARGE SCALE GENOMIC DNA]</scope>
    <source>
        <strain evidence="1">CFBP7494</strain>
    </source>
</reference>
<comment type="caution">
    <text evidence="1">The sequence shown here is derived from an EMBL/GenBank/DDBJ whole genome shotgun (WGS) entry which is preliminary data.</text>
</comment>
<dbReference type="InterPro" id="IPR045825">
    <property type="entry name" value="RamS"/>
</dbReference>
<sequence length="48" mass="5325">MYNSILALQKMSPEEAQRGAADQQRFSTISWVNCNGWGASSFSSDNCH</sequence>
<dbReference type="Pfam" id="PF19402">
    <property type="entry name" value="RamS"/>
    <property type="match status" value="1"/>
</dbReference>
<proteinExistence type="predicted"/>
<protein>
    <submittedName>
        <fullName evidence="1">Uncharacterized protein</fullName>
    </submittedName>
</protein>
<dbReference type="AlphaFoldDB" id="A0A251Z7W2"/>